<dbReference type="EMBL" id="GEMB01001793">
    <property type="protein sequence ID" value="JAS01377.1"/>
    <property type="molecule type" value="Transcribed_RNA"/>
</dbReference>
<evidence type="ECO:0000256" key="2">
    <source>
        <dbReference type="ARBA" id="ARBA00022490"/>
    </source>
</evidence>
<keyword evidence="2" id="KW-0963">Cytoplasm</keyword>
<dbReference type="SUPFAM" id="SSF51197">
    <property type="entry name" value="Clavaminate synthase-like"/>
    <property type="match status" value="1"/>
</dbReference>
<dbReference type="InterPro" id="IPR041667">
    <property type="entry name" value="Cupin_8"/>
</dbReference>
<evidence type="ECO:0000256" key="3">
    <source>
        <dbReference type="ARBA" id="ARBA00037342"/>
    </source>
</evidence>
<organism evidence="5">
    <name type="scientific">Triatoma infestans</name>
    <name type="common">Assassin bug</name>
    <dbReference type="NCBI Taxonomy" id="30076"/>
    <lineage>
        <taxon>Eukaryota</taxon>
        <taxon>Metazoa</taxon>
        <taxon>Ecdysozoa</taxon>
        <taxon>Arthropoda</taxon>
        <taxon>Hexapoda</taxon>
        <taxon>Insecta</taxon>
        <taxon>Pterygota</taxon>
        <taxon>Neoptera</taxon>
        <taxon>Paraneoptera</taxon>
        <taxon>Hemiptera</taxon>
        <taxon>Heteroptera</taxon>
        <taxon>Panheteroptera</taxon>
        <taxon>Cimicomorpha</taxon>
        <taxon>Reduviidae</taxon>
        <taxon>Triatominae</taxon>
        <taxon>Triatoma</taxon>
    </lineage>
</organism>
<dbReference type="PANTHER" id="PTHR12461:SF43">
    <property type="entry name" value="HSPB1-ASSOCIATED PROTEIN 1"/>
    <property type="match status" value="1"/>
</dbReference>
<dbReference type="PANTHER" id="PTHR12461">
    <property type="entry name" value="HYPOXIA-INDUCIBLE FACTOR 1 ALPHA INHIBITOR-RELATED"/>
    <property type="match status" value="1"/>
</dbReference>
<dbReference type="AlphaFoldDB" id="A0A170ZVW7"/>
<comment type="subcellular location">
    <subcellularLocation>
        <location evidence="1">Cytoplasm</location>
    </subcellularLocation>
</comment>
<evidence type="ECO:0000259" key="4">
    <source>
        <dbReference type="PROSITE" id="PS51184"/>
    </source>
</evidence>
<evidence type="ECO:0000313" key="5">
    <source>
        <dbReference type="EMBL" id="JAS01377.1"/>
    </source>
</evidence>
<dbReference type="InterPro" id="IPR003347">
    <property type="entry name" value="JmjC_dom"/>
</dbReference>
<protein>
    <submittedName>
        <fullName evidence="5">Hspb1-associated protein 1</fullName>
    </submittedName>
</protein>
<dbReference type="SMART" id="SM00558">
    <property type="entry name" value="JmjC"/>
    <property type="match status" value="1"/>
</dbReference>
<feature type="domain" description="JmjC" evidence="4">
    <location>
        <begin position="91"/>
        <end position="251"/>
    </location>
</feature>
<name>A0A170ZVW7_TRIIF</name>
<dbReference type="PROSITE" id="PS51184">
    <property type="entry name" value="JMJC"/>
    <property type="match status" value="1"/>
</dbReference>
<accession>A0A170ZVW7</accession>
<dbReference type="Pfam" id="PF13621">
    <property type="entry name" value="Cupin_8"/>
    <property type="match status" value="1"/>
</dbReference>
<evidence type="ECO:0000256" key="1">
    <source>
        <dbReference type="ARBA" id="ARBA00004496"/>
    </source>
</evidence>
<dbReference type="Gene3D" id="2.60.120.650">
    <property type="entry name" value="Cupin"/>
    <property type="match status" value="1"/>
</dbReference>
<proteinExistence type="predicted"/>
<reference evidence="5" key="1">
    <citation type="submission" date="2016-04" db="EMBL/GenBank/DDBJ databases">
        <authorList>
            <person name="Calderon-Fernandez G.M.Sr."/>
        </authorList>
    </citation>
    <scope>NUCLEOTIDE SEQUENCE</scope>
    <source>
        <strain evidence="5">Int1</strain>
        <tissue evidence="5">Integument</tissue>
    </source>
</reference>
<sequence length="350" mass="40485">MRGVVSDKMFKSNEILSSKVPLIFKNLLDWEFTRWSVEEWKNSLGECNVKYPFRKGCNTCSQDPVWETNCDTSLLTMSEFFDKFSLSPECDNTWLYFDYKHISSWFSDVFKDITWSCVGFPERGAKDSTLWIGTEGAHTPCHYDSYGCNIVAQLYGKKMWLLFEPSESNNLSPTRVPYEESSVYSNINFACSCHHFPDIKKARCVILEPGDILYVPNHWWHYVENSTSAISVNTWIPVEIPDNESRVDESLVKCFITSLVKELDVTDINKILNPNERDLTEFTTKYNLDELSYSVQKVKIQSENETKKINVEHLNDFTIPTESLHNIIKNIRKCKSSARDQSSGSQDINN</sequence>
<dbReference type="GO" id="GO:0005737">
    <property type="term" value="C:cytoplasm"/>
    <property type="evidence" value="ECO:0007669"/>
    <property type="project" value="UniProtKB-SubCell"/>
</dbReference>
<comment type="function">
    <text evidence="3">May play a role in cellular stress response.</text>
</comment>
<reference evidence="5" key="2">
    <citation type="journal article" date="2017" name="J. Med. Entomol.">
        <title>Transcriptome Analysis of the Triatoma infestans (Hemiptera: Reduviidae) Integument.</title>
        <authorList>
            <person name="Calderon-Fernandez G.M."/>
            <person name="Moriconi D.E."/>
            <person name="Dulbecco A.B."/>
            <person name="Juarez M.P."/>
        </authorList>
    </citation>
    <scope>NUCLEOTIDE SEQUENCE</scope>
    <source>
        <strain evidence="5">Int1</strain>
        <tissue evidence="5">Integument</tissue>
    </source>
</reference>